<feature type="transmembrane region" description="Helical" evidence="4">
    <location>
        <begin position="71"/>
        <end position="88"/>
    </location>
</feature>
<keyword evidence="2 4" id="KW-1133">Transmembrane helix</keyword>
<feature type="transmembrane region" description="Helical" evidence="4">
    <location>
        <begin position="128"/>
        <end position="156"/>
    </location>
</feature>
<reference evidence="6 7" key="1">
    <citation type="journal article" date="2016" name="Nat. Commun.">
        <title>Thousands of microbial genomes shed light on interconnected biogeochemical processes in an aquifer system.</title>
        <authorList>
            <person name="Anantharaman K."/>
            <person name="Brown C.T."/>
            <person name="Hug L.A."/>
            <person name="Sharon I."/>
            <person name="Castelle C.J."/>
            <person name="Probst A.J."/>
            <person name="Thomas B.C."/>
            <person name="Singh A."/>
            <person name="Wilkins M.J."/>
            <person name="Karaoz U."/>
            <person name="Brodie E.L."/>
            <person name="Williams K.H."/>
            <person name="Hubbard S.S."/>
            <person name="Banfield J.F."/>
        </authorList>
    </citation>
    <scope>NUCLEOTIDE SEQUENCE [LARGE SCALE GENOMIC DNA]</scope>
</reference>
<organism evidence="6 7">
    <name type="scientific">Candidatus Coatesbacteria bacterium RBG_13_66_14</name>
    <dbReference type="NCBI Taxonomy" id="1817816"/>
    <lineage>
        <taxon>Bacteria</taxon>
        <taxon>Candidatus Coatesiibacteriota</taxon>
    </lineage>
</organism>
<dbReference type="Proteomes" id="UP000177187">
    <property type="component" value="Unassembled WGS sequence"/>
</dbReference>
<dbReference type="EMBL" id="MFAF01000083">
    <property type="protein sequence ID" value="OGD75084.1"/>
    <property type="molecule type" value="Genomic_DNA"/>
</dbReference>
<feature type="transmembrane region" description="Helical" evidence="4">
    <location>
        <begin position="358"/>
        <end position="378"/>
    </location>
</feature>
<protein>
    <recommendedName>
        <fullName evidence="5">Major facilitator superfamily (MFS) profile domain-containing protein</fullName>
    </recommendedName>
</protein>
<dbReference type="InterPro" id="IPR011701">
    <property type="entry name" value="MFS"/>
</dbReference>
<name>A0A1F5F6X8_9BACT</name>
<dbReference type="PANTHER" id="PTHR11360:SF304">
    <property type="entry name" value="MFS DOMAIN-CONTAINING PROTEIN"/>
    <property type="match status" value="1"/>
</dbReference>
<dbReference type="InterPro" id="IPR050327">
    <property type="entry name" value="Proton-linked_MCT"/>
</dbReference>
<proteinExistence type="predicted"/>
<dbReference type="GO" id="GO:0022857">
    <property type="term" value="F:transmembrane transporter activity"/>
    <property type="evidence" value="ECO:0007669"/>
    <property type="project" value="InterPro"/>
</dbReference>
<feature type="transmembrane region" description="Helical" evidence="4">
    <location>
        <begin position="293"/>
        <end position="315"/>
    </location>
</feature>
<dbReference type="InterPro" id="IPR020846">
    <property type="entry name" value="MFS_dom"/>
</dbReference>
<evidence type="ECO:0000256" key="1">
    <source>
        <dbReference type="ARBA" id="ARBA00022692"/>
    </source>
</evidence>
<feature type="transmembrane region" description="Helical" evidence="4">
    <location>
        <begin position="327"/>
        <end position="352"/>
    </location>
</feature>
<evidence type="ECO:0000256" key="2">
    <source>
        <dbReference type="ARBA" id="ARBA00022989"/>
    </source>
</evidence>
<comment type="caution">
    <text evidence="6">The sequence shown here is derived from an EMBL/GenBank/DDBJ whole genome shotgun (WGS) entry which is preliminary data.</text>
</comment>
<evidence type="ECO:0000313" key="7">
    <source>
        <dbReference type="Proteomes" id="UP000177187"/>
    </source>
</evidence>
<feature type="transmembrane region" description="Helical" evidence="4">
    <location>
        <begin position="162"/>
        <end position="184"/>
    </location>
</feature>
<feature type="transmembrane region" description="Helical" evidence="4">
    <location>
        <begin position="238"/>
        <end position="258"/>
    </location>
</feature>
<dbReference type="SUPFAM" id="SSF103473">
    <property type="entry name" value="MFS general substrate transporter"/>
    <property type="match status" value="1"/>
</dbReference>
<feature type="transmembrane region" description="Helical" evidence="4">
    <location>
        <begin position="205"/>
        <end position="226"/>
    </location>
</feature>
<dbReference type="Gene3D" id="1.20.1250.20">
    <property type="entry name" value="MFS general substrate transporter like domains"/>
    <property type="match status" value="1"/>
</dbReference>
<keyword evidence="1 4" id="KW-0812">Transmembrane</keyword>
<keyword evidence="3 4" id="KW-0472">Membrane</keyword>
<gene>
    <name evidence="6" type="ORF">A2Y64_06000</name>
</gene>
<dbReference type="Pfam" id="PF07690">
    <property type="entry name" value="MFS_1"/>
    <property type="match status" value="1"/>
</dbReference>
<evidence type="ECO:0000313" key="6">
    <source>
        <dbReference type="EMBL" id="OGD75084.1"/>
    </source>
</evidence>
<dbReference type="InterPro" id="IPR036259">
    <property type="entry name" value="MFS_trans_sf"/>
</dbReference>
<evidence type="ECO:0000256" key="4">
    <source>
        <dbReference type="SAM" id="Phobius"/>
    </source>
</evidence>
<sequence>MRRWYILVAVVLVQLCIGGIYAWSNLARALTDEYGLFEWQAQLIFGVNIAVFALTMLLAGPLLDRRGPRTPVLIGGALFTAGLLVASFSQGCFIVLLVGYGVVAGAGIGFVYLCPISTAARWFPERKGLVTGVAVAGFGGGAAILSGLIEVLLGAGLNPLEIFLWIGIIYGALIFIGGFVLVNPPNSPPPPARHEIPRVRRDPRFWRLFGTMFAGTFAGLLVIGNIKRMGLSGGAGELIAASSVAALAVGNALGRIGWGFIADRFGRGPASVLSLSLLAVSILLLLPAAQAGWLFLVVAALIGMNFGAAMVLYATQTSDVYRPENFGRIYAFVSLSYGLSGTTGPFVGGLVYDLTGGYWPAVMIAAAVALGGAVYYTAMGRGIRGRALDESAAG</sequence>
<accession>A0A1F5F6X8</accession>
<feature type="transmembrane region" description="Helical" evidence="4">
    <location>
        <begin position="270"/>
        <end position="287"/>
    </location>
</feature>
<feature type="transmembrane region" description="Helical" evidence="4">
    <location>
        <begin position="39"/>
        <end position="59"/>
    </location>
</feature>
<dbReference type="AlphaFoldDB" id="A0A1F5F6X8"/>
<dbReference type="PANTHER" id="PTHR11360">
    <property type="entry name" value="MONOCARBOXYLATE TRANSPORTER"/>
    <property type="match status" value="1"/>
</dbReference>
<evidence type="ECO:0000256" key="3">
    <source>
        <dbReference type="ARBA" id="ARBA00023136"/>
    </source>
</evidence>
<evidence type="ECO:0000259" key="5">
    <source>
        <dbReference type="PROSITE" id="PS50850"/>
    </source>
</evidence>
<feature type="domain" description="Major facilitator superfamily (MFS) profile" evidence="5">
    <location>
        <begin position="2"/>
        <end position="384"/>
    </location>
</feature>
<feature type="transmembrane region" description="Helical" evidence="4">
    <location>
        <begin position="94"/>
        <end position="116"/>
    </location>
</feature>
<dbReference type="PROSITE" id="PS50850">
    <property type="entry name" value="MFS"/>
    <property type="match status" value="1"/>
</dbReference>